<dbReference type="Proteomes" id="UP001235343">
    <property type="component" value="Unassembled WGS sequence"/>
</dbReference>
<sequence length="750" mass="85499">MIETQTKTEEWKLHVKKMLSENISGLDVQPLLDYGDKLIEQKPWIDEKEWVHQLILEALAFMDENNPNWTYVASALYLEILYFEASTSRGFHFKDKYGSFGNLVQSLTDIGIYDKSLMESYSQSEITELGNIIDPKKDTLFTYIGLRTLADRYIAKDYKKRVFELPQERFMIIAMTLLRDEVKTNRLSLVKEAYWALSNLYMTVATPTLSNAGKSYGQLSSCFIDTIDDSLQGIFDSNTDIANLSKNGGGIGVYLGKIRSRGSAIKGFKGASSGVLPWMKQLNNTAVSVDQLGQRKGAICVYLDIWHQDISSFLDAKLNNGDERYRTHDLFTGICLPDLFMEQVDARGNWYLFDPHEVRTVMGYSLEDYFDERKGQGMFREKYWECVNHPDLTKKEIPAIDIMKRILKSQLETGGPFMFYRDEVNRQNPNSHLGMIYSSNLCTEITQNQSATYVTEQMTVDGKIVINKQPGDFVVCNLSSIHLGRAVTEGVLERLIPIQVRMLDNVIDLNTIPVLQAQLTNQKYRAIGLGTFGWHHLLALKKIKWESEEAVQYADELYEKIAFLTIESSMKLAEEKGACKAFSGSDWETGRYFENKGYTSNESSTLPWTELSQDVKTNGIRNSYLMAVAPNSSTSLIAGSTASIDPIFQKFYSEEKKDYKIPVTAPNLNAETTWYYKSAYFIDQHWSIRQNAARQKHIDQGISFNMYVPNTVQAKELLNLHIDAWKSGLKTTYYLRSTSSDLIECESCSS</sequence>
<keyword evidence="9" id="KW-1185">Reference proteome</keyword>
<evidence type="ECO:0000256" key="3">
    <source>
        <dbReference type="ARBA" id="ARBA00023002"/>
    </source>
</evidence>
<keyword evidence="3 6" id="KW-0560">Oxidoreductase</keyword>
<dbReference type="InterPro" id="IPR039718">
    <property type="entry name" value="Rrm1"/>
</dbReference>
<dbReference type="CDD" id="cd01679">
    <property type="entry name" value="RNR_I"/>
    <property type="match status" value="1"/>
</dbReference>
<dbReference type="NCBIfam" id="TIGR02506">
    <property type="entry name" value="NrdE_NrdA"/>
    <property type="match status" value="1"/>
</dbReference>
<evidence type="ECO:0000256" key="2">
    <source>
        <dbReference type="ARBA" id="ARBA00012274"/>
    </source>
</evidence>
<dbReference type="PANTHER" id="PTHR11573:SF6">
    <property type="entry name" value="RIBONUCLEOSIDE-DIPHOSPHATE REDUCTASE LARGE SUBUNIT"/>
    <property type="match status" value="1"/>
</dbReference>
<evidence type="ECO:0000313" key="8">
    <source>
        <dbReference type="EMBL" id="MDL4841071.1"/>
    </source>
</evidence>
<gene>
    <name evidence="8" type="ORF">QQS35_11475</name>
</gene>
<dbReference type="PROSITE" id="PS00089">
    <property type="entry name" value="RIBORED_LARGE"/>
    <property type="match status" value="1"/>
</dbReference>
<comment type="function">
    <text evidence="6">Provides the precursors necessary for DNA synthesis. Catalyzes the biosynthesis of deoxyribonucleotides from the corresponding ribonucleotides.</text>
</comment>
<comment type="caution">
    <text evidence="8">The sequence shown here is derived from an EMBL/GenBank/DDBJ whole genome shotgun (WGS) entry which is preliminary data.</text>
</comment>
<accession>A0ABT7L919</accession>
<dbReference type="Pfam" id="PF02867">
    <property type="entry name" value="Ribonuc_red_lgC"/>
    <property type="match status" value="1"/>
</dbReference>
<dbReference type="NCBIfam" id="NF006665">
    <property type="entry name" value="PRK09209.1"/>
    <property type="match status" value="1"/>
</dbReference>
<dbReference type="SUPFAM" id="SSF51998">
    <property type="entry name" value="PFL-like glycyl radical enzymes"/>
    <property type="match status" value="1"/>
</dbReference>
<dbReference type="InterPro" id="IPR013346">
    <property type="entry name" value="NrdE_NrdA_C"/>
</dbReference>
<dbReference type="RefSeq" id="WP_285932270.1">
    <property type="nucleotide sequence ID" value="NZ_JASTZU010000037.1"/>
</dbReference>
<proteinExistence type="inferred from homology"/>
<evidence type="ECO:0000259" key="7">
    <source>
        <dbReference type="PROSITE" id="PS00089"/>
    </source>
</evidence>
<dbReference type="InterPro" id="IPR013509">
    <property type="entry name" value="RNR_lsu_N"/>
</dbReference>
<evidence type="ECO:0000256" key="1">
    <source>
        <dbReference type="ARBA" id="ARBA00010406"/>
    </source>
</evidence>
<feature type="domain" description="Ribonucleotide reductase large subunit" evidence="7">
    <location>
        <begin position="608"/>
        <end position="630"/>
    </location>
</feature>
<dbReference type="InterPro" id="IPR000788">
    <property type="entry name" value="RNR_lg_C"/>
</dbReference>
<reference evidence="8 9" key="1">
    <citation type="submission" date="2023-06" db="EMBL/GenBank/DDBJ databases">
        <title>Aquibacillus rhizosphaerae LR5S19.</title>
        <authorList>
            <person name="Sun J.-Q."/>
        </authorList>
    </citation>
    <scope>NUCLEOTIDE SEQUENCE [LARGE SCALE GENOMIC DNA]</scope>
    <source>
        <strain evidence="8 9">LR5S19</strain>
    </source>
</reference>
<comment type="catalytic activity">
    <reaction evidence="5 6">
        <text>a 2'-deoxyribonucleoside 5'-diphosphate + [thioredoxin]-disulfide + H2O = a ribonucleoside 5'-diphosphate + [thioredoxin]-dithiol</text>
        <dbReference type="Rhea" id="RHEA:23252"/>
        <dbReference type="Rhea" id="RHEA-COMP:10698"/>
        <dbReference type="Rhea" id="RHEA-COMP:10700"/>
        <dbReference type="ChEBI" id="CHEBI:15377"/>
        <dbReference type="ChEBI" id="CHEBI:29950"/>
        <dbReference type="ChEBI" id="CHEBI:50058"/>
        <dbReference type="ChEBI" id="CHEBI:57930"/>
        <dbReference type="ChEBI" id="CHEBI:73316"/>
        <dbReference type="EC" id="1.17.4.1"/>
    </reaction>
</comment>
<dbReference type="PRINTS" id="PR01183">
    <property type="entry name" value="RIBORDTASEM1"/>
</dbReference>
<organism evidence="8 9">
    <name type="scientific">Aquibacillus rhizosphaerae</name>
    <dbReference type="NCBI Taxonomy" id="3051431"/>
    <lineage>
        <taxon>Bacteria</taxon>
        <taxon>Bacillati</taxon>
        <taxon>Bacillota</taxon>
        <taxon>Bacilli</taxon>
        <taxon>Bacillales</taxon>
        <taxon>Bacillaceae</taxon>
        <taxon>Aquibacillus</taxon>
    </lineage>
</organism>
<dbReference type="PANTHER" id="PTHR11573">
    <property type="entry name" value="RIBONUCLEOSIDE-DIPHOSPHATE REDUCTASE LARGE CHAIN"/>
    <property type="match status" value="1"/>
</dbReference>
<evidence type="ECO:0000256" key="4">
    <source>
        <dbReference type="ARBA" id="ARBA00023116"/>
    </source>
</evidence>
<dbReference type="SUPFAM" id="SSF48168">
    <property type="entry name" value="R1 subunit of ribonucleotide reductase, N-terminal domain"/>
    <property type="match status" value="1"/>
</dbReference>
<keyword evidence="4 6" id="KW-0215">Deoxyribonucleotide synthesis</keyword>
<name>A0ABT7L919_9BACI</name>
<comment type="similarity">
    <text evidence="1 6">Belongs to the ribonucleoside diphosphate reductase large chain family.</text>
</comment>
<evidence type="ECO:0000256" key="6">
    <source>
        <dbReference type="RuleBase" id="RU003410"/>
    </source>
</evidence>
<dbReference type="EC" id="1.17.4.1" evidence="2 6"/>
<evidence type="ECO:0000313" key="9">
    <source>
        <dbReference type="Proteomes" id="UP001235343"/>
    </source>
</evidence>
<dbReference type="Gene3D" id="3.20.70.20">
    <property type="match status" value="1"/>
</dbReference>
<dbReference type="InterPro" id="IPR008926">
    <property type="entry name" value="RNR_R1-su_N"/>
</dbReference>
<dbReference type="EMBL" id="JASTZU010000037">
    <property type="protein sequence ID" value="MDL4841071.1"/>
    <property type="molecule type" value="Genomic_DNA"/>
</dbReference>
<dbReference type="Pfam" id="PF00317">
    <property type="entry name" value="Ribonuc_red_lgN"/>
    <property type="match status" value="1"/>
</dbReference>
<evidence type="ECO:0000256" key="5">
    <source>
        <dbReference type="ARBA" id="ARBA00047754"/>
    </source>
</evidence>
<dbReference type="GO" id="GO:0004748">
    <property type="term" value="F:ribonucleoside-diphosphate reductase activity, thioredoxin disulfide as acceptor"/>
    <property type="evidence" value="ECO:0007669"/>
    <property type="project" value="UniProtKB-EC"/>
</dbReference>
<protein>
    <recommendedName>
        <fullName evidence="2 6">Ribonucleoside-diphosphate reductase</fullName>
        <ecNumber evidence="2 6">1.17.4.1</ecNumber>
    </recommendedName>
</protein>